<dbReference type="Pfam" id="PF12804">
    <property type="entry name" value="NTP_transf_3"/>
    <property type="match status" value="1"/>
</dbReference>
<dbReference type="CDD" id="cd04182">
    <property type="entry name" value="GT_2_like_f"/>
    <property type="match status" value="1"/>
</dbReference>
<dbReference type="RefSeq" id="WP_137409298.1">
    <property type="nucleotide sequence ID" value="NZ_CP109970.1"/>
</dbReference>
<dbReference type="AlphaFoldDB" id="A0A4Z1QTL6"/>
<sequence length="218" mass="22535">MPDVGDHSQPPNGRSFSPLILVVLLAAGRSNRMGMIGASKLLAEFDGIALVRRLAQVALGSTTDAVVVITGHRRLEIEAALGGLEVECVENPLYESGMATSLATGVSYCRAQGADAILVMLADMPGLTSGNLDQLIAAFRSTDGDVVVRAMGDGKQGNPVILPKTLFEAVEQLEGDVGARQVIEASGLPVVYVEIGQAALLDVDTPEAVRAAGGTLNA</sequence>
<dbReference type="Proteomes" id="UP000298735">
    <property type="component" value="Plasmid pAtCFBP5507a"/>
</dbReference>
<dbReference type="KEGG" id="asal:CFBP5507_24945"/>
<dbReference type="OrthoDB" id="9779263at2"/>
<organism evidence="2 3">
    <name type="scientific">Agrobacterium salinitolerans</name>
    <dbReference type="NCBI Taxonomy" id="1183413"/>
    <lineage>
        <taxon>Bacteria</taxon>
        <taxon>Pseudomonadati</taxon>
        <taxon>Pseudomonadota</taxon>
        <taxon>Alphaproteobacteria</taxon>
        <taxon>Hyphomicrobiales</taxon>
        <taxon>Rhizobiaceae</taxon>
        <taxon>Rhizobium/Agrobacterium group</taxon>
        <taxon>Agrobacterium</taxon>
    </lineage>
</organism>
<geneLocation type="plasmid" evidence="2 3">
    <name>pAtCFBP5507a</name>
</geneLocation>
<gene>
    <name evidence="2" type="ORF">CFBP5507_24945</name>
</gene>
<keyword evidence="2" id="KW-0614">Plasmid</keyword>
<evidence type="ECO:0000313" key="3">
    <source>
        <dbReference type="Proteomes" id="UP000298735"/>
    </source>
</evidence>
<evidence type="ECO:0000256" key="1">
    <source>
        <dbReference type="ARBA" id="ARBA00022842"/>
    </source>
</evidence>
<protein>
    <submittedName>
        <fullName evidence="2">Nucleotidyltransferase family protein</fullName>
    </submittedName>
</protein>
<reference evidence="2" key="1">
    <citation type="submission" date="2022-10" db="EMBL/GenBank/DDBJ databases">
        <title>Complete genome sequence of Agrobacterium salinitolerans CFBP5507.</title>
        <authorList>
            <person name="Tchabashvili S."/>
            <person name="Yen H.-C."/>
            <person name="Haryono M."/>
            <person name="Lin Y.-C."/>
            <person name="Lai E.-M."/>
            <person name="Kuo C.-H."/>
        </authorList>
    </citation>
    <scope>NUCLEOTIDE SEQUENCE</scope>
    <source>
        <strain evidence="2">CFBP5507</strain>
        <plasmid evidence="2">pAtCFBP5507a</plasmid>
    </source>
</reference>
<dbReference type="InterPro" id="IPR025877">
    <property type="entry name" value="MobA-like_NTP_Trfase"/>
</dbReference>
<dbReference type="Gene3D" id="3.90.550.10">
    <property type="entry name" value="Spore Coat Polysaccharide Biosynthesis Protein SpsA, Chain A"/>
    <property type="match status" value="1"/>
</dbReference>
<proteinExistence type="predicted"/>
<dbReference type="PANTHER" id="PTHR43777">
    <property type="entry name" value="MOLYBDENUM COFACTOR CYTIDYLYLTRANSFERASE"/>
    <property type="match status" value="1"/>
</dbReference>
<dbReference type="SUPFAM" id="SSF53448">
    <property type="entry name" value="Nucleotide-diphospho-sugar transferases"/>
    <property type="match status" value="1"/>
</dbReference>
<name>A0A4Z1QTL6_9HYPH</name>
<dbReference type="PANTHER" id="PTHR43777:SF1">
    <property type="entry name" value="MOLYBDENUM COFACTOR CYTIDYLYLTRANSFERASE"/>
    <property type="match status" value="1"/>
</dbReference>
<keyword evidence="1" id="KW-0460">Magnesium</keyword>
<accession>A0A4Z1QTL6</accession>
<dbReference type="EMBL" id="CP109970">
    <property type="protein sequence ID" value="UYZ11073.1"/>
    <property type="molecule type" value="Genomic_DNA"/>
</dbReference>
<evidence type="ECO:0000313" key="2">
    <source>
        <dbReference type="EMBL" id="UYZ11073.1"/>
    </source>
</evidence>
<dbReference type="GO" id="GO:0016779">
    <property type="term" value="F:nucleotidyltransferase activity"/>
    <property type="evidence" value="ECO:0007669"/>
    <property type="project" value="UniProtKB-ARBA"/>
</dbReference>
<dbReference type="InterPro" id="IPR029044">
    <property type="entry name" value="Nucleotide-diphossugar_trans"/>
</dbReference>